<keyword evidence="1" id="KW-0812">Transmembrane</keyword>
<dbReference type="PANTHER" id="PTHR40448">
    <property type="entry name" value="TWO-COMPONENT SENSOR HISTIDINE KINASE"/>
    <property type="match status" value="1"/>
</dbReference>
<name>A0A923EB04_CLOTT</name>
<dbReference type="PANTHER" id="PTHR40448:SF1">
    <property type="entry name" value="TWO-COMPONENT SENSOR HISTIDINE KINASE"/>
    <property type="match status" value="1"/>
</dbReference>
<feature type="transmembrane region" description="Helical" evidence="1">
    <location>
        <begin position="40"/>
        <end position="58"/>
    </location>
</feature>
<dbReference type="Pfam" id="PF14501">
    <property type="entry name" value="HATPase_c_5"/>
    <property type="match status" value="1"/>
</dbReference>
<keyword evidence="4" id="KW-1185">Reference proteome</keyword>
<dbReference type="InterPro" id="IPR036890">
    <property type="entry name" value="HATPase_C_sf"/>
</dbReference>
<dbReference type="Gene3D" id="3.30.565.10">
    <property type="entry name" value="Histidine kinase-like ATPase, C-terminal domain"/>
    <property type="match status" value="1"/>
</dbReference>
<reference evidence="3 4" key="1">
    <citation type="submission" date="2020-04" db="EMBL/GenBank/DDBJ databases">
        <title>Genomic insights into acetone-butanol-ethanol (ABE) fermentation by sequencing solventogenic clostridia strains.</title>
        <authorList>
            <person name="Brown S."/>
        </authorList>
    </citation>
    <scope>NUCLEOTIDE SEQUENCE [LARGE SCALE GENOMIC DNA]</scope>
    <source>
        <strain evidence="3 4">DJ011</strain>
    </source>
</reference>
<feature type="domain" description="Sensor histidine kinase NatK-like C-terminal" evidence="2">
    <location>
        <begin position="333"/>
        <end position="432"/>
    </location>
</feature>
<evidence type="ECO:0000313" key="4">
    <source>
        <dbReference type="Proteomes" id="UP000563151"/>
    </source>
</evidence>
<proteinExistence type="predicted"/>
<dbReference type="CDD" id="cd16935">
    <property type="entry name" value="HATPase_AgrC-ComD-like"/>
    <property type="match status" value="1"/>
</dbReference>
<dbReference type="InterPro" id="IPR032834">
    <property type="entry name" value="NatK-like_C"/>
</dbReference>
<feature type="transmembrane region" description="Helical" evidence="1">
    <location>
        <begin position="120"/>
        <end position="141"/>
    </location>
</feature>
<comment type="caution">
    <text evidence="3">The sequence shown here is derived from an EMBL/GenBank/DDBJ whole genome shotgun (WGS) entry which is preliminary data.</text>
</comment>
<gene>
    <name evidence="3" type="ORF">HGG79_18620</name>
</gene>
<dbReference type="Proteomes" id="UP000563151">
    <property type="component" value="Unassembled WGS sequence"/>
</dbReference>
<protein>
    <submittedName>
        <fullName evidence="3">GHKL domain-containing protein</fullName>
    </submittedName>
</protein>
<feature type="transmembrane region" description="Helical" evidence="1">
    <location>
        <begin position="6"/>
        <end position="28"/>
    </location>
</feature>
<dbReference type="AlphaFoldDB" id="A0A923EB04"/>
<evidence type="ECO:0000313" key="3">
    <source>
        <dbReference type="EMBL" id="MBC2399763.1"/>
    </source>
</evidence>
<evidence type="ECO:0000256" key="1">
    <source>
        <dbReference type="SAM" id="Phobius"/>
    </source>
</evidence>
<feature type="transmembrane region" description="Helical" evidence="1">
    <location>
        <begin position="88"/>
        <end position="114"/>
    </location>
</feature>
<feature type="transmembrane region" description="Helical" evidence="1">
    <location>
        <begin position="64"/>
        <end position="81"/>
    </location>
</feature>
<accession>A0A923EB04</accession>
<feature type="transmembrane region" description="Helical" evidence="1">
    <location>
        <begin position="162"/>
        <end position="186"/>
    </location>
</feature>
<feature type="transmembrane region" description="Helical" evidence="1">
    <location>
        <begin position="192"/>
        <end position="213"/>
    </location>
</feature>
<dbReference type="GO" id="GO:0042802">
    <property type="term" value="F:identical protein binding"/>
    <property type="evidence" value="ECO:0007669"/>
    <property type="project" value="TreeGrafter"/>
</dbReference>
<evidence type="ECO:0000259" key="2">
    <source>
        <dbReference type="Pfam" id="PF14501"/>
    </source>
</evidence>
<keyword evidence="1" id="KW-0472">Membrane</keyword>
<dbReference type="EMBL" id="JAAZWO010000035">
    <property type="protein sequence ID" value="MBC2399763.1"/>
    <property type="molecule type" value="Genomic_DNA"/>
</dbReference>
<organism evidence="3 4">
    <name type="scientific">Clostridium tetanomorphum</name>
    <dbReference type="NCBI Taxonomy" id="1553"/>
    <lineage>
        <taxon>Bacteria</taxon>
        <taxon>Bacillati</taxon>
        <taxon>Bacillota</taxon>
        <taxon>Clostridia</taxon>
        <taxon>Eubacteriales</taxon>
        <taxon>Clostridiaceae</taxon>
        <taxon>Clostridium</taxon>
    </lineage>
</organism>
<dbReference type="SUPFAM" id="SSF55874">
    <property type="entry name" value="ATPase domain of HSP90 chaperone/DNA topoisomerase II/histidine kinase"/>
    <property type="match status" value="1"/>
</dbReference>
<sequence>MNNSVTILGQVITFLLGLFSTYIILDFMSKFERNLYYKKHFYVIAYVLFTIVILISKIFCGELLNLIITIVATSIVGHFLYNNKKIYILYYCMYIVSLVVFQIVVNLIFSIIILNFNINFYSADIFLITASIIVQFVNLSVSRLFIICYRKKKIEKITPVQYLNFLVLPIFSIFYITTLMMYIQIYLSMEDIILLLTNIVSIIVLNIFITNIFQSISKNNELKNELQLYEQQAKIQYEYYTSLESKYENSRKIVHDVKNHLQTIENLYKINDNEKAEQYTEDIYKIFDKLGQKYYTTNKVLNIIINDKMQRAENFNVSLDCKIGDVNIEFIKDIDVTTIFSNLLDNAIECAKDTFENKVIFLRIDKFNDFIVINITNALDKPPIKDNGNFKSTKKNHSGIGLQNIKRALERYEGNMRIEYDEKAFKVNIVIPNN</sequence>
<keyword evidence="1" id="KW-1133">Transmembrane helix</keyword>